<sequence length="346" mass="38702">MTVVMKKILLIATIVLSGYHLCAQDHLYSQFLNSPLYLNPALTGTAENDLRFGAAYRRQWASVPSGMQYYSVFADKYIPVFKGGFGMMFTGSHEGYLHKQNVSAMYSYGFGGEDYLISAGIQGGFSSRAVRWEKLYFSDMINDQGVIPGARSQAELPINNNKWFPDFGAGATCVYRNLMVGFSVQHLNRPDESLTQGVTSNLPRRLIAHASLVLVKENYDDEFGPRLIPSAVYYQQGQFKSISGGLEYKNDYLNIGLWYRNNVDLRKNDAIVLSITLDSFLGGGDRGRKMRMGISHDATISHLGYTNTTGSTEGAFLYEVSTNPELSGRYRNDNIGRGSMRCYDFH</sequence>
<gene>
    <name evidence="1" type="ORF">BC349_04115</name>
</gene>
<organism evidence="1 2">
    <name type="scientific">Flavihumibacter stibioxidans</name>
    <dbReference type="NCBI Taxonomy" id="1834163"/>
    <lineage>
        <taxon>Bacteria</taxon>
        <taxon>Pseudomonadati</taxon>
        <taxon>Bacteroidota</taxon>
        <taxon>Chitinophagia</taxon>
        <taxon>Chitinophagales</taxon>
        <taxon>Chitinophagaceae</taxon>
        <taxon>Flavihumibacter</taxon>
    </lineage>
</organism>
<accession>A0ABR7M557</accession>
<dbReference type="Proteomes" id="UP000765802">
    <property type="component" value="Unassembled WGS sequence"/>
</dbReference>
<protein>
    <recommendedName>
        <fullName evidence="3">Type IX secretion system membrane protein PorP/SprF</fullName>
    </recommendedName>
</protein>
<comment type="caution">
    <text evidence="1">The sequence shown here is derived from an EMBL/GenBank/DDBJ whole genome shotgun (WGS) entry which is preliminary data.</text>
</comment>
<dbReference type="InterPro" id="IPR019861">
    <property type="entry name" value="PorP/SprF_Bacteroidetes"/>
</dbReference>
<keyword evidence="2" id="KW-1185">Reference proteome</keyword>
<dbReference type="NCBIfam" id="TIGR03519">
    <property type="entry name" value="T9SS_PorP_fam"/>
    <property type="match status" value="1"/>
</dbReference>
<proteinExistence type="predicted"/>
<dbReference type="Pfam" id="PF11751">
    <property type="entry name" value="PorP_SprF"/>
    <property type="match status" value="1"/>
</dbReference>
<evidence type="ECO:0008006" key="3">
    <source>
        <dbReference type="Google" id="ProtNLM"/>
    </source>
</evidence>
<dbReference type="EMBL" id="MBUA01000001">
    <property type="protein sequence ID" value="MBC6490141.1"/>
    <property type="molecule type" value="Genomic_DNA"/>
</dbReference>
<evidence type="ECO:0000313" key="1">
    <source>
        <dbReference type="EMBL" id="MBC6490141.1"/>
    </source>
</evidence>
<evidence type="ECO:0000313" key="2">
    <source>
        <dbReference type="Proteomes" id="UP000765802"/>
    </source>
</evidence>
<name>A0ABR7M557_9BACT</name>
<reference evidence="1 2" key="1">
    <citation type="submission" date="2016-07" db="EMBL/GenBank/DDBJ databases">
        <title>Genome analysis of Flavihumibacter stibioxidans YS-17.</title>
        <authorList>
            <person name="Shi K."/>
            <person name="Han Y."/>
            <person name="Wang G."/>
        </authorList>
    </citation>
    <scope>NUCLEOTIDE SEQUENCE [LARGE SCALE GENOMIC DNA]</scope>
    <source>
        <strain evidence="1 2">YS-17</strain>
    </source>
</reference>